<dbReference type="InterPro" id="IPR008995">
    <property type="entry name" value="Mo/tungstate-bd_C_term_dom"/>
</dbReference>
<evidence type="ECO:0000313" key="6">
    <source>
        <dbReference type="Proteomes" id="UP000494105"/>
    </source>
</evidence>
<dbReference type="EMBL" id="CADIJS010000001">
    <property type="protein sequence ID" value="CAB3657104.1"/>
    <property type="molecule type" value="Genomic_DNA"/>
</dbReference>
<dbReference type="Pfam" id="PF03459">
    <property type="entry name" value="TOBE"/>
    <property type="match status" value="1"/>
</dbReference>
<name>A0A6S7CJE4_9BURK</name>
<dbReference type="Gene3D" id="2.40.50.100">
    <property type="match status" value="1"/>
</dbReference>
<evidence type="ECO:0000256" key="1">
    <source>
        <dbReference type="ARBA" id="ARBA00022505"/>
    </source>
</evidence>
<dbReference type="InterPro" id="IPR005116">
    <property type="entry name" value="Transp-assoc_OB_typ1"/>
</dbReference>
<proteinExistence type="predicted"/>
<evidence type="ECO:0000313" key="4">
    <source>
        <dbReference type="EMBL" id="CAB3657104.1"/>
    </source>
</evidence>
<accession>A0A6S7CJE4</accession>
<dbReference type="Proteomes" id="UP000494116">
    <property type="component" value="Unassembled WGS sequence"/>
</dbReference>
<evidence type="ECO:0000313" key="5">
    <source>
        <dbReference type="EMBL" id="CAB3850738.1"/>
    </source>
</evidence>
<dbReference type="PROSITE" id="PS51866">
    <property type="entry name" value="MOP"/>
    <property type="match status" value="1"/>
</dbReference>
<reference evidence="6 7" key="1">
    <citation type="submission" date="2020-04" db="EMBL/GenBank/DDBJ databases">
        <authorList>
            <person name="De Canck E."/>
        </authorList>
    </citation>
    <scope>NUCLEOTIDE SEQUENCE [LARGE SCALE GENOMIC DNA]</scope>
    <source>
        <strain evidence="5 6">LMG 1861</strain>
        <strain evidence="4 7">LMG 1873</strain>
    </source>
</reference>
<evidence type="ECO:0000259" key="3">
    <source>
        <dbReference type="PROSITE" id="PS51866"/>
    </source>
</evidence>
<dbReference type="EMBL" id="CADILD010000001">
    <property type="protein sequence ID" value="CAB3850738.1"/>
    <property type="molecule type" value="Genomic_DNA"/>
</dbReference>
<dbReference type="InterPro" id="IPR004606">
    <property type="entry name" value="Mop_domain"/>
</dbReference>
<sequence>MKECLSPFKPEPAMTIQSINARNQFRGKIKEIILGPVVSEVDVDTPAGIVTSVITTRSVKELDLQVGTEVLAFVKATEVSVAKL</sequence>
<dbReference type="SUPFAM" id="SSF50331">
    <property type="entry name" value="MOP-like"/>
    <property type="match status" value="1"/>
</dbReference>
<organism evidence="5 6">
    <name type="scientific">Achromobacter piechaudii</name>
    <dbReference type="NCBI Taxonomy" id="72556"/>
    <lineage>
        <taxon>Bacteria</taxon>
        <taxon>Pseudomonadati</taxon>
        <taxon>Pseudomonadota</taxon>
        <taxon>Betaproteobacteria</taxon>
        <taxon>Burkholderiales</taxon>
        <taxon>Alcaligenaceae</taxon>
        <taxon>Achromobacter</taxon>
    </lineage>
</organism>
<dbReference type="GO" id="GO:0015689">
    <property type="term" value="P:molybdate ion transport"/>
    <property type="evidence" value="ECO:0007669"/>
    <property type="project" value="InterPro"/>
</dbReference>
<keyword evidence="7" id="KW-1185">Reference proteome</keyword>
<evidence type="ECO:0000313" key="7">
    <source>
        <dbReference type="Proteomes" id="UP000494116"/>
    </source>
</evidence>
<gene>
    <name evidence="5" type="ORF">LMG1861_01793</name>
    <name evidence="4" type="ORF">LMG1873_00375</name>
</gene>
<evidence type="ECO:0000256" key="2">
    <source>
        <dbReference type="PROSITE-ProRule" id="PRU01213"/>
    </source>
</evidence>
<keyword evidence="1 2" id="KW-0500">Molybdenum</keyword>
<dbReference type="AlphaFoldDB" id="A0A6S7CJE4"/>
<dbReference type="NCBIfam" id="TIGR00638">
    <property type="entry name" value="Mop"/>
    <property type="match status" value="1"/>
</dbReference>
<protein>
    <recommendedName>
        <fullName evidence="3">Mop domain-containing protein</fullName>
    </recommendedName>
</protein>
<feature type="domain" description="Mop" evidence="3">
    <location>
        <begin position="18"/>
        <end position="83"/>
    </location>
</feature>
<dbReference type="Proteomes" id="UP000494105">
    <property type="component" value="Unassembled WGS sequence"/>
</dbReference>